<name>A0A2P2IQJ6_RHIMU</name>
<evidence type="ECO:0000256" key="2">
    <source>
        <dbReference type="SAM" id="SignalP"/>
    </source>
</evidence>
<dbReference type="EMBL" id="GGEC01003012">
    <property type="protein sequence ID" value="MBW83495.1"/>
    <property type="molecule type" value="Transcribed_RNA"/>
</dbReference>
<dbReference type="InterPro" id="IPR040290">
    <property type="entry name" value="Prot_E6-like"/>
</dbReference>
<feature type="compositionally biased region" description="Low complexity" evidence="1">
    <location>
        <begin position="203"/>
        <end position="217"/>
    </location>
</feature>
<dbReference type="AlphaFoldDB" id="A0A2P2IQJ6"/>
<sequence length="232" mass="26650">MASSPKFICLVFLLLTLFSTQIDGRESMFFNKVSANPTTTTTINNNNVNNANKEEDQQPSFLPETQSYGLYGQESSELPANKLGNARYTTSSYVPSYKSETNGYNTNYYNNNNNRYNNNNAYEEQPEKLGETSLQETGYYGTMSNQNNYYTGANGYSNTGKQGMSDTRYLENGKYFYDLDNEKNYYQNYQNQARNPEGYYRASGNGYQYNGNSGRYQNHNDFQESQDEQYVP</sequence>
<dbReference type="PANTHER" id="PTHR35274">
    <property type="entry name" value="E6-LIKE PROTEIN"/>
    <property type="match status" value="1"/>
</dbReference>
<evidence type="ECO:0000313" key="3">
    <source>
        <dbReference type="EMBL" id="MBW83495.1"/>
    </source>
</evidence>
<accession>A0A2P2IQJ6</accession>
<evidence type="ECO:0000256" key="1">
    <source>
        <dbReference type="SAM" id="MobiDB-lite"/>
    </source>
</evidence>
<dbReference type="PANTHER" id="PTHR35274:SF2">
    <property type="entry name" value="E6-LIKE PROTEIN"/>
    <property type="match status" value="1"/>
</dbReference>
<organism evidence="3">
    <name type="scientific">Rhizophora mucronata</name>
    <name type="common">Asiatic mangrove</name>
    <dbReference type="NCBI Taxonomy" id="61149"/>
    <lineage>
        <taxon>Eukaryota</taxon>
        <taxon>Viridiplantae</taxon>
        <taxon>Streptophyta</taxon>
        <taxon>Embryophyta</taxon>
        <taxon>Tracheophyta</taxon>
        <taxon>Spermatophyta</taxon>
        <taxon>Magnoliopsida</taxon>
        <taxon>eudicotyledons</taxon>
        <taxon>Gunneridae</taxon>
        <taxon>Pentapetalae</taxon>
        <taxon>rosids</taxon>
        <taxon>fabids</taxon>
        <taxon>Malpighiales</taxon>
        <taxon>Rhizophoraceae</taxon>
        <taxon>Rhizophora</taxon>
    </lineage>
</organism>
<reference evidence="3" key="1">
    <citation type="submission" date="2018-02" db="EMBL/GenBank/DDBJ databases">
        <title>Rhizophora mucronata_Transcriptome.</title>
        <authorList>
            <person name="Meera S.P."/>
            <person name="Sreeshan A."/>
            <person name="Augustine A."/>
        </authorList>
    </citation>
    <scope>NUCLEOTIDE SEQUENCE</scope>
    <source>
        <tissue evidence="3">Leaf</tissue>
    </source>
</reference>
<feature type="region of interest" description="Disordered" evidence="1">
    <location>
        <begin position="196"/>
        <end position="232"/>
    </location>
</feature>
<protein>
    <submittedName>
        <fullName evidence="3">Protein E6-like</fullName>
    </submittedName>
</protein>
<proteinExistence type="predicted"/>
<feature type="chain" id="PRO_5015145937" evidence="2">
    <location>
        <begin position="25"/>
        <end position="232"/>
    </location>
</feature>
<feature type="signal peptide" evidence="2">
    <location>
        <begin position="1"/>
        <end position="24"/>
    </location>
</feature>
<keyword evidence="2" id="KW-0732">Signal</keyword>